<evidence type="ECO:0000313" key="1">
    <source>
        <dbReference type="EMBL" id="HIW86846.1"/>
    </source>
</evidence>
<comment type="caution">
    <text evidence="1">The sequence shown here is derived from an EMBL/GenBank/DDBJ whole genome shotgun (WGS) entry which is preliminary data.</text>
</comment>
<proteinExistence type="predicted"/>
<dbReference type="Proteomes" id="UP000824267">
    <property type="component" value="Unassembled WGS sequence"/>
</dbReference>
<dbReference type="EMBL" id="DXGG01000037">
    <property type="protein sequence ID" value="HIW86846.1"/>
    <property type="molecule type" value="Genomic_DNA"/>
</dbReference>
<sequence>GELFMNLEKNSERCKKMSRNLYDTYFSEISLERNKVEVDFNNSIIVYSNSVERPNLFPEAFRQAMTKACKGEKFLDIKTLIRIRTRFIQEFYRSYSEFDNVLFDYHKKLLQSGHFEAYNYWLFAYGNSAEAANWAKANKSKWDSFLKWFEANPINIDRNNIFTRYNME</sequence>
<dbReference type="AlphaFoldDB" id="A0A9D1RHV1"/>
<protein>
    <submittedName>
        <fullName evidence="1">Uncharacterized protein</fullName>
    </submittedName>
</protein>
<organism evidence="1 2">
    <name type="scientific">Candidatus Onthomorpha intestinigallinarum</name>
    <dbReference type="NCBI Taxonomy" id="2840880"/>
    <lineage>
        <taxon>Bacteria</taxon>
        <taxon>Pseudomonadati</taxon>
        <taxon>Bacteroidota</taxon>
        <taxon>Bacteroidia</taxon>
        <taxon>Bacteroidales</taxon>
        <taxon>Candidatus Onthomorpha</taxon>
    </lineage>
</organism>
<reference evidence="1" key="2">
    <citation type="submission" date="2021-04" db="EMBL/GenBank/DDBJ databases">
        <authorList>
            <person name="Gilroy R."/>
        </authorList>
    </citation>
    <scope>NUCLEOTIDE SEQUENCE</scope>
    <source>
        <strain evidence="1">Gambia16-930</strain>
    </source>
</reference>
<reference evidence="1" key="1">
    <citation type="journal article" date="2021" name="PeerJ">
        <title>Extensive microbial diversity within the chicken gut microbiome revealed by metagenomics and culture.</title>
        <authorList>
            <person name="Gilroy R."/>
            <person name="Ravi A."/>
            <person name="Getino M."/>
            <person name="Pursley I."/>
            <person name="Horton D.L."/>
            <person name="Alikhan N.F."/>
            <person name="Baker D."/>
            <person name="Gharbi K."/>
            <person name="Hall N."/>
            <person name="Watson M."/>
            <person name="Adriaenssens E.M."/>
            <person name="Foster-Nyarko E."/>
            <person name="Jarju S."/>
            <person name="Secka A."/>
            <person name="Antonio M."/>
            <person name="Oren A."/>
            <person name="Chaudhuri R.R."/>
            <person name="La Ragione R."/>
            <person name="Hildebrand F."/>
            <person name="Pallen M.J."/>
        </authorList>
    </citation>
    <scope>NUCLEOTIDE SEQUENCE</scope>
    <source>
        <strain evidence="1">Gambia16-930</strain>
    </source>
</reference>
<evidence type="ECO:0000313" key="2">
    <source>
        <dbReference type="Proteomes" id="UP000824267"/>
    </source>
</evidence>
<name>A0A9D1RHV1_9BACT</name>
<accession>A0A9D1RHV1</accession>
<gene>
    <name evidence="1" type="ORF">IAC47_01020</name>
</gene>
<feature type="non-terminal residue" evidence="1">
    <location>
        <position position="1"/>
    </location>
</feature>